<organism evidence="2 3">
    <name type="scientific">Microbacterium stercoris</name>
    <dbReference type="NCBI Taxonomy" id="2820289"/>
    <lineage>
        <taxon>Bacteria</taxon>
        <taxon>Bacillati</taxon>
        <taxon>Actinomycetota</taxon>
        <taxon>Actinomycetes</taxon>
        <taxon>Micrococcales</taxon>
        <taxon>Microbacteriaceae</taxon>
        <taxon>Microbacterium</taxon>
    </lineage>
</organism>
<keyword evidence="1" id="KW-0472">Membrane</keyword>
<feature type="transmembrane region" description="Helical" evidence="1">
    <location>
        <begin position="101"/>
        <end position="128"/>
    </location>
</feature>
<feature type="transmembrane region" description="Helical" evidence="1">
    <location>
        <begin position="176"/>
        <end position="196"/>
    </location>
</feature>
<gene>
    <name evidence="2" type="ORF">J5V96_15955</name>
</gene>
<reference evidence="2" key="1">
    <citation type="submission" date="2021-03" db="EMBL/GenBank/DDBJ databases">
        <title>Microbacterium sp. nov., a novel actinobacterium isolated from cow dung.</title>
        <authorList>
            <person name="Zhang L."/>
        </authorList>
    </citation>
    <scope>NUCLEOTIDE SEQUENCE</scope>
    <source>
        <strain evidence="2">NEAU-LLB</strain>
    </source>
</reference>
<evidence type="ECO:0000313" key="3">
    <source>
        <dbReference type="Proteomes" id="UP000680132"/>
    </source>
</evidence>
<feature type="transmembrane region" description="Helical" evidence="1">
    <location>
        <begin position="69"/>
        <end position="95"/>
    </location>
</feature>
<comment type="caution">
    <text evidence="2">The sequence shown here is derived from an EMBL/GenBank/DDBJ whole genome shotgun (WGS) entry which is preliminary data.</text>
</comment>
<dbReference type="Proteomes" id="UP000680132">
    <property type="component" value="Unassembled WGS sequence"/>
</dbReference>
<feature type="transmembrane region" description="Helical" evidence="1">
    <location>
        <begin position="24"/>
        <end position="48"/>
    </location>
</feature>
<keyword evidence="3" id="KW-1185">Reference proteome</keyword>
<sequence length="204" mass="21503">MAIDPDGRVLGGITNFLTFVMLNVLYLILCLPIVTIGAATSALFEVTMRYSDDEQGRPVRDFFAALLPNAVRATTIAAATLVPAVALAFSGVFWFAGESVIGLGAAILSFLGAAYLFAAFLFGMALVARFQSPLGTTLRNALLLPAAEPLRTLFVVLLPATAVALCVIFPALTFLLATIGIAFGAYVAAFIFRSAFARYEPPAA</sequence>
<accession>A0A939QNI8</accession>
<evidence type="ECO:0000256" key="1">
    <source>
        <dbReference type="SAM" id="Phobius"/>
    </source>
</evidence>
<proteinExistence type="predicted"/>
<evidence type="ECO:0000313" key="2">
    <source>
        <dbReference type="EMBL" id="MBO3664992.1"/>
    </source>
</evidence>
<keyword evidence="1" id="KW-0812">Transmembrane</keyword>
<dbReference type="RefSeq" id="WP_208505280.1">
    <property type="nucleotide sequence ID" value="NZ_JAGFOA010000008.1"/>
</dbReference>
<dbReference type="InterPro" id="IPR006938">
    <property type="entry name" value="DUF624"/>
</dbReference>
<dbReference type="AlphaFoldDB" id="A0A939QNI8"/>
<dbReference type="Pfam" id="PF04854">
    <property type="entry name" value="DUF624"/>
    <property type="match status" value="1"/>
</dbReference>
<name>A0A939QNI8_9MICO</name>
<feature type="transmembrane region" description="Helical" evidence="1">
    <location>
        <begin position="149"/>
        <end position="170"/>
    </location>
</feature>
<protein>
    <submittedName>
        <fullName evidence="2">YesL family protein</fullName>
    </submittedName>
</protein>
<dbReference type="EMBL" id="JAGFOA010000008">
    <property type="protein sequence ID" value="MBO3664992.1"/>
    <property type="molecule type" value="Genomic_DNA"/>
</dbReference>
<keyword evidence="1" id="KW-1133">Transmembrane helix</keyword>